<protein>
    <submittedName>
        <fullName evidence="2">L-amino-acid oxidase</fullName>
    </submittedName>
</protein>
<dbReference type="InterPro" id="IPR036188">
    <property type="entry name" value="FAD/NAD-bd_sf"/>
</dbReference>
<accession>A0A8H4PAV6</accession>
<dbReference type="AlphaFoldDB" id="A0A8H4PAV6"/>
<keyword evidence="3" id="KW-1185">Reference proteome</keyword>
<dbReference type="Gene3D" id="3.50.50.60">
    <property type="entry name" value="FAD/NAD(P)-binding domain"/>
    <property type="match status" value="1"/>
</dbReference>
<dbReference type="InterPro" id="IPR002937">
    <property type="entry name" value="Amino_oxidase"/>
</dbReference>
<dbReference type="Proteomes" id="UP000554235">
    <property type="component" value="Unassembled WGS sequence"/>
</dbReference>
<dbReference type="GO" id="GO:0016491">
    <property type="term" value="F:oxidoreductase activity"/>
    <property type="evidence" value="ECO:0007669"/>
    <property type="project" value="InterPro"/>
</dbReference>
<evidence type="ECO:0000313" key="2">
    <source>
        <dbReference type="EMBL" id="KAF4462586.1"/>
    </source>
</evidence>
<dbReference type="Gene3D" id="3.90.660.10">
    <property type="match status" value="1"/>
</dbReference>
<gene>
    <name evidence="2" type="ORF">FALBO_10598</name>
</gene>
<name>A0A8H4PAV6_9HYPO</name>
<feature type="domain" description="Amine oxidase" evidence="1">
    <location>
        <begin position="2"/>
        <end position="217"/>
    </location>
</feature>
<dbReference type="EMBL" id="JAADYS010001510">
    <property type="protein sequence ID" value="KAF4462586.1"/>
    <property type="molecule type" value="Genomic_DNA"/>
</dbReference>
<organism evidence="2 3">
    <name type="scientific">Fusarium albosuccineum</name>
    <dbReference type="NCBI Taxonomy" id="1237068"/>
    <lineage>
        <taxon>Eukaryota</taxon>
        <taxon>Fungi</taxon>
        <taxon>Dikarya</taxon>
        <taxon>Ascomycota</taxon>
        <taxon>Pezizomycotina</taxon>
        <taxon>Sordariomycetes</taxon>
        <taxon>Hypocreomycetidae</taxon>
        <taxon>Hypocreales</taxon>
        <taxon>Nectriaceae</taxon>
        <taxon>Fusarium</taxon>
        <taxon>Fusarium decemcellulare species complex</taxon>
    </lineage>
</organism>
<comment type="caution">
    <text evidence="2">The sequence shown here is derived from an EMBL/GenBank/DDBJ whole genome shotgun (WGS) entry which is preliminary data.</text>
</comment>
<sequence>MGLDSLPRASVPHIKERITYGRKITGLRYSNETSKVSLMWRDDPLHTVAQSEEYDYAVVAVPFSKVRLWRIPTYSSLPPRAISTPNYDQACKVALQYKIRFWETQENPIFGGCGSTDIPGVGYVCYPAYKVNSTGPGIILGSYTSGVPARSVVASSEEDRVALIQRAIVEFYGEIANEQWTGNYDRQFWEVDEHQTGAWASPTVGQQELFIPRVAQNGVQHDLHWRAHKHHPRLDLLCSRVCRARSHTAPTGPWPHRRCKAGC</sequence>
<dbReference type="Pfam" id="PF01593">
    <property type="entry name" value="Amino_oxidase"/>
    <property type="match status" value="1"/>
</dbReference>
<dbReference type="OrthoDB" id="7777654at2759"/>
<reference evidence="2 3" key="1">
    <citation type="submission" date="2020-01" db="EMBL/GenBank/DDBJ databases">
        <title>Identification and distribution of gene clusters putatively required for synthesis of sphingolipid metabolism inhibitors in phylogenetically diverse species of the filamentous fungus Fusarium.</title>
        <authorList>
            <person name="Kim H.-S."/>
            <person name="Busman M."/>
            <person name="Brown D.W."/>
            <person name="Divon H."/>
            <person name="Uhlig S."/>
            <person name="Proctor R.H."/>
        </authorList>
    </citation>
    <scope>NUCLEOTIDE SEQUENCE [LARGE SCALE GENOMIC DNA]</scope>
    <source>
        <strain evidence="2 3">NRRL 20459</strain>
    </source>
</reference>
<proteinExistence type="predicted"/>
<dbReference type="SUPFAM" id="SSF54373">
    <property type="entry name" value="FAD-linked reductases, C-terminal domain"/>
    <property type="match status" value="1"/>
</dbReference>
<evidence type="ECO:0000259" key="1">
    <source>
        <dbReference type="Pfam" id="PF01593"/>
    </source>
</evidence>
<evidence type="ECO:0000313" key="3">
    <source>
        <dbReference type="Proteomes" id="UP000554235"/>
    </source>
</evidence>